<feature type="compositionally biased region" description="Basic and acidic residues" evidence="2">
    <location>
        <begin position="9"/>
        <end position="23"/>
    </location>
</feature>
<evidence type="ECO:0000256" key="2">
    <source>
        <dbReference type="SAM" id="MobiDB-lite"/>
    </source>
</evidence>
<dbReference type="GO" id="GO:0006406">
    <property type="term" value="P:mRNA export from nucleus"/>
    <property type="evidence" value="ECO:0007669"/>
    <property type="project" value="InterPro"/>
</dbReference>
<accession>A0A2C6KWW0</accession>
<dbReference type="SMART" id="SM01385">
    <property type="entry name" value="DSS1_SEM1"/>
    <property type="match status" value="1"/>
</dbReference>
<dbReference type="EMBL" id="MIGC01002725">
    <property type="protein sequence ID" value="PHJ20545.1"/>
    <property type="molecule type" value="Genomic_DNA"/>
</dbReference>
<gene>
    <name evidence="3" type="ORF">CSUI_005629</name>
</gene>
<comment type="similarity">
    <text evidence="1">Belongs to the DSS1/SEM1 family.</text>
</comment>
<organism evidence="3 4">
    <name type="scientific">Cystoisospora suis</name>
    <dbReference type="NCBI Taxonomy" id="483139"/>
    <lineage>
        <taxon>Eukaryota</taxon>
        <taxon>Sar</taxon>
        <taxon>Alveolata</taxon>
        <taxon>Apicomplexa</taxon>
        <taxon>Conoidasida</taxon>
        <taxon>Coccidia</taxon>
        <taxon>Eucoccidiorida</taxon>
        <taxon>Eimeriorina</taxon>
        <taxon>Sarcocystidae</taxon>
        <taxon>Cystoisospora</taxon>
    </lineage>
</organism>
<proteinExistence type="inferred from homology"/>
<dbReference type="GO" id="GO:0043248">
    <property type="term" value="P:proteasome assembly"/>
    <property type="evidence" value="ECO:0007669"/>
    <property type="project" value="InterPro"/>
</dbReference>
<reference evidence="3 4" key="1">
    <citation type="journal article" date="2017" name="Int. J. Parasitol.">
        <title>The genome of the protozoan parasite Cystoisospora suis and a reverse vaccinology approach to identify vaccine candidates.</title>
        <authorList>
            <person name="Palmieri N."/>
            <person name="Shrestha A."/>
            <person name="Ruttkowski B."/>
            <person name="Beck T."/>
            <person name="Vogl C."/>
            <person name="Tomley F."/>
            <person name="Blake D.P."/>
            <person name="Joachim A."/>
        </authorList>
    </citation>
    <scope>NUCLEOTIDE SEQUENCE [LARGE SCALE GENOMIC DNA]</scope>
    <source>
        <strain evidence="3 4">Wien I</strain>
    </source>
</reference>
<keyword evidence="4" id="KW-1185">Reference proteome</keyword>
<dbReference type="GeneID" id="94429010"/>
<evidence type="ECO:0000313" key="3">
    <source>
        <dbReference type="EMBL" id="PHJ20545.1"/>
    </source>
</evidence>
<dbReference type="InterPro" id="IPR007834">
    <property type="entry name" value="DSS1_SEM1"/>
</dbReference>
<dbReference type="VEuPathDB" id="ToxoDB:CSUI_005629"/>
<dbReference type="RefSeq" id="XP_067922232.1">
    <property type="nucleotide sequence ID" value="XM_068065799.1"/>
</dbReference>
<dbReference type="AlphaFoldDB" id="A0A2C6KWW0"/>
<protein>
    <submittedName>
        <fullName evidence="3">Dss1 sem1 family protein</fullName>
    </submittedName>
</protein>
<evidence type="ECO:0000256" key="1">
    <source>
        <dbReference type="ARBA" id="ARBA00034491"/>
    </source>
</evidence>
<evidence type="ECO:0000313" key="4">
    <source>
        <dbReference type="Proteomes" id="UP000221165"/>
    </source>
</evidence>
<comment type="caution">
    <text evidence="3">The sequence shown here is derived from an EMBL/GenBank/DDBJ whole genome shotgun (WGS) entry which is preliminary data.</text>
</comment>
<dbReference type="OrthoDB" id="332651at2759"/>
<dbReference type="GO" id="GO:0008541">
    <property type="term" value="C:proteasome regulatory particle, lid subcomplex"/>
    <property type="evidence" value="ECO:0007669"/>
    <property type="project" value="InterPro"/>
</dbReference>
<feature type="compositionally biased region" description="Acidic residues" evidence="2">
    <location>
        <begin position="24"/>
        <end position="43"/>
    </location>
</feature>
<sequence length="106" mass="11961">MTTDNGTTAEERSEAAARQHDELSEAVEGEDQDAFDEPDDELEEFDEIGCVDTVLDSDVAHWDEDWDAAGWDDEDVNDDFIKRLQQELDAFKQTHGAKQQQQKAAS</sequence>
<feature type="region of interest" description="Disordered" evidence="2">
    <location>
        <begin position="1"/>
        <end position="43"/>
    </location>
</feature>
<name>A0A2C6KWW0_9APIC</name>
<dbReference type="Proteomes" id="UP000221165">
    <property type="component" value="Unassembled WGS sequence"/>
</dbReference>